<dbReference type="InterPro" id="IPR050553">
    <property type="entry name" value="Thioredoxin_ResA/DsbE_sf"/>
</dbReference>
<evidence type="ECO:0000259" key="1">
    <source>
        <dbReference type="PROSITE" id="PS51352"/>
    </source>
</evidence>
<organism evidence="2 3">
    <name type="scientific">Bergeyella porcorum</name>
    <dbReference type="NCBI Taxonomy" id="1735111"/>
    <lineage>
        <taxon>Bacteria</taxon>
        <taxon>Pseudomonadati</taxon>
        <taxon>Bacteroidota</taxon>
        <taxon>Flavobacteriia</taxon>
        <taxon>Flavobacteriales</taxon>
        <taxon>Weeksellaceae</taxon>
        <taxon>Bergeyella</taxon>
    </lineage>
</organism>
<dbReference type="AlphaFoldDB" id="A0AAU0F4I1"/>
<gene>
    <name evidence="2" type="ORF">BPO_2000</name>
</gene>
<dbReference type="KEGG" id="bpor:BPO_2000"/>
<sequence length="497" mass="55936">MKKYFLLFLMAIFAVSCSKKVEVKGKISGANPLERLEIIESSGVGTLPLVNLGLSNNGEFSGSFDAPKNGMYVISFAGKTNMIYLKKGQLLQLSGDAQNFPVELTITGDAKANNDFLKEAQKGFETYASKIQMNELIQKKEKDFIANFDKIKDDIYKLIEDNAKKFNATDDALQYKKEESLARLLGLLDGYEENHAMATANPKFKVSEDFKKLKKKLRKYNNRLIRNYPMYREYQLNKLNPDFQKYVATLPQNPKEQPLLSEVFGNYLKTRKDLSSTEKNYFYAYVLAQSDLNFMNVKHYDKIGKLIDENITNSEIKKDLKALQEVLMGYKAGTKPNLSVMNKEGKSLSLSSLKGKPTLVLFYASWNPNVAMTTVPVLKEVTDFYKDQLNYAYVNLDDTNEQFLKTSNALLKGFAGTQYWVKGGINANAAKAFGLYGFKLPSYIILDKDGKLYGRPYFNLGDPELVEALSKLSGVAAPKPAPAPEIPQMIVPDAPKK</sequence>
<dbReference type="Pfam" id="PF13905">
    <property type="entry name" value="Thioredoxin_8"/>
    <property type="match status" value="1"/>
</dbReference>
<keyword evidence="3" id="KW-1185">Reference proteome</keyword>
<evidence type="ECO:0000313" key="2">
    <source>
        <dbReference type="EMBL" id="WOC52647.1"/>
    </source>
</evidence>
<dbReference type="RefSeq" id="WP_327984010.1">
    <property type="nucleotide sequence ID" value="NZ_CP136426.1"/>
</dbReference>
<dbReference type="CDD" id="cd02966">
    <property type="entry name" value="TlpA_like_family"/>
    <property type="match status" value="1"/>
</dbReference>
<accession>A0AAU0F4I1</accession>
<dbReference type="SUPFAM" id="SSF52833">
    <property type="entry name" value="Thioredoxin-like"/>
    <property type="match status" value="1"/>
</dbReference>
<dbReference type="InterPro" id="IPR013766">
    <property type="entry name" value="Thioredoxin_domain"/>
</dbReference>
<dbReference type="InterPro" id="IPR012336">
    <property type="entry name" value="Thioredoxin-like_fold"/>
</dbReference>
<reference evidence="2" key="1">
    <citation type="submission" date="2023-10" db="EMBL/GenBank/DDBJ databases">
        <title>Characterization and whole genome sequencing of a novel strain of Bergeyella porcorum QD2021 isolated from pig.</title>
        <authorList>
            <person name="Liu G."/>
            <person name="Chen C."/>
            <person name="Han X."/>
        </authorList>
    </citation>
    <scope>NUCLEOTIDE SEQUENCE</scope>
    <source>
        <strain evidence="2">QD2021</strain>
    </source>
</reference>
<dbReference type="PANTHER" id="PTHR42852:SF17">
    <property type="entry name" value="THIOREDOXIN-LIKE PROTEIN HI_1115"/>
    <property type="match status" value="1"/>
</dbReference>
<dbReference type="PROSITE" id="PS51257">
    <property type="entry name" value="PROKAR_LIPOPROTEIN"/>
    <property type="match status" value="1"/>
</dbReference>
<evidence type="ECO:0000313" key="3">
    <source>
        <dbReference type="Proteomes" id="UP001432059"/>
    </source>
</evidence>
<dbReference type="Gene3D" id="3.40.30.10">
    <property type="entry name" value="Glutaredoxin"/>
    <property type="match status" value="1"/>
</dbReference>
<dbReference type="EMBL" id="CP136426">
    <property type="protein sequence ID" value="WOC52647.1"/>
    <property type="molecule type" value="Genomic_DNA"/>
</dbReference>
<protein>
    <submittedName>
        <fullName evidence="2">Cytochrome oxidase Cu insertion factor, SCO1/SenC/PrrC family</fullName>
    </submittedName>
</protein>
<dbReference type="PANTHER" id="PTHR42852">
    <property type="entry name" value="THIOL:DISULFIDE INTERCHANGE PROTEIN DSBE"/>
    <property type="match status" value="1"/>
</dbReference>
<dbReference type="PROSITE" id="PS51352">
    <property type="entry name" value="THIOREDOXIN_2"/>
    <property type="match status" value="1"/>
</dbReference>
<dbReference type="Proteomes" id="UP001432059">
    <property type="component" value="Chromosome"/>
</dbReference>
<feature type="domain" description="Thioredoxin" evidence="1">
    <location>
        <begin position="329"/>
        <end position="474"/>
    </location>
</feature>
<dbReference type="InterPro" id="IPR036249">
    <property type="entry name" value="Thioredoxin-like_sf"/>
</dbReference>
<proteinExistence type="predicted"/>
<name>A0AAU0F4I1_9FLAO</name>